<reference evidence="1" key="1">
    <citation type="journal article" date="2023" name="bioRxiv">
        <title>Improved chromosome-level genome assembly for marigold (Tagetes erecta).</title>
        <authorList>
            <person name="Jiang F."/>
            <person name="Yuan L."/>
            <person name="Wang S."/>
            <person name="Wang H."/>
            <person name="Xu D."/>
            <person name="Wang A."/>
            <person name="Fan W."/>
        </authorList>
    </citation>
    <scope>NUCLEOTIDE SEQUENCE</scope>
    <source>
        <strain evidence="1">WSJ</strain>
        <tissue evidence="1">Leaf</tissue>
    </source>
</reference>
<gene>
    <name evidence="1" type="ORF">QVD17_03694</name>
</gene>
<dbReference type="Proteomes" id="UP001229421">
    <property type="component" value="Unassembled WGS sequence"/>
</dbReference>
<dbReference type="EMBL" id="JAUHHV010000001">
    <property type="protein sequence ID" value="KAK1437894.1"/>
    <property type="molecule type" value="Genomic_DNA"/>
</dbReference>
<name>A0AAD8L8T0_TARER</name>
<accession>A0AAD8L8T0</accession>
<comment type="caution">
    <text evidence="1">The sequence shown here is derived from an EMBL/GenBank/DDBJ whole genome shotgun (WGS) entry which is preliminary data.</text>
</comment>
<keyword evidence="2" id="KW-1185">Reference proteome</keyword>
<proteinExistence type="predicted"/>
<evidence type="ECO:0000313" key="2">
    <source>
        <dbReference type="Proteomes" id="UP001229421"/>
    </source>
</evidence>
<protein>
    <submittedName>
        <fullName evidence="1">Uncharacterized protein</fullName>
    </submittedName>
</protein>
<organism evidence="1 2">
    <name type="scientific">Tagetes erecta</name>
    <name type="common">African marigold</name>
    <dbReference type="NCBI Taxonomy" id="13708"/>
    <lineage>
        <taxon>Eukaryota</taxon>
        <taxon>Viridiplantae</taxon>
        <taxon>Streptophyta</taxon>
        <taxon>Embryophyta</taxon>
        <taxon>Tracheophyta</taxon>
        <taxon>Spermatophyta</taxon>
        <taxon>Magnoliopsida</taxon>
        <taxon>eudicotyledons</taxon>
        <taxon>Gunneridae</taxon>
        <taxon>Pentapetalae</taxon>
        <taxon>asterids</taxon>
        <taxon>campanulids</taxon>
        <taxon>Asterales</taxon>
        <taxon>Asteraceae</taxon>
        <taxon>Asteroideae</taxon>
        <taxon>Heliantheae alliance</taxon>
        <taxon>Tageteae</taxon>
        <taxon>Tagetes</taxon>
    </lineage>
</organism>
<dbReference type="AlphaFoldDB" id="A0AAD8L8T0"/>
<sequence>MPYSTSHVSMWECSSSRLEGNHEGSELAFDFEKENGMDDEISHKVGVRLAVIVGVVLVHRKVSDGANCNCLW</sequence>
<evidence type="ECO:0000313" key="1">
    <source>
        <dbReference type="EMBL" id="KAK1437894.1"/>
    </source>
</evidence>